<organism evidence="1 2">
    <name type="scientific">[Candida] jaroonii</name>
    <dbReference type="NCBI Taxonomy" id="467808"/>
    <lineage>
        <taxon>Eukaryota</taxon>
        <taxon>Fungi</taxon>
        <taxon>Dikarya</taxon>
        <taxon>Ascomycota</taxon>
        <taxon>Saccharomycotina</taxon>
        <taxon>Pichiomycetes</taxon>
        <taxon>Debaryomycetaceae</taxon>
        <taxon>Yamadazyma</taxon>
    </lineage>
</organism>
<proteinExistence type="predicted"/>
<comment type="caution">
    <text evidence="1">The sequence shown here is derived from an EMBL/GenBank/DDBJ whole genome shotgun (WGS) entry which is preliminary data.</text>
</comment>
<keyword evidence="2" id="KW-1185">Reference proteome</keyword>
<accession>A0ACA9Y4L3</accession>
<sequence>MSLVTITNNLNSLEIIIDERLRLINILKLTPSSNDNFDLINQLGKITKLFKASDSDTPKFKQLVNQYNDLLDQLNDDSTINIEEYKYTIKKNKNVRFKDDSNDLRNELMGTTKFKSYKDDPEESDKVEFNDFKPNSNRYSDFDGSQFNQDLSNQDLFGQNQQLLSKQDEDLDMLHDSVKIQKSMGLNINEEIDSHLIMLNDLENGVESSQLRLNSANNRLREFRRKFQENGSLITIVVLTIILILLLVVLN</sequence>
<protein>
    <submittedName>
        <fullName evidence="1">Syntaxin-8</fullName>
    </submittedName>
</protein>
<name>A0ACA9Y4L3_9ASCO</name>
<evidence type="ECO:0000313" key="2">
    <source>
        <dbReference type="Proteomes" id="UP001152531"/>
    </source>
</evidence>
<evidence type="ECO:0000313" key="1">
    <source>
        <dbReference type="EMBL" id="CAH6719693.1"/>
    </source>
</evidence>
<dbReference type="EMBL" id="CALSDN010000002">
    <property type="protein sequence ID" value="CAH6719693.1"/>
    <property type="molecule type" value="Genomic_DNA"/>
</dbReference>
<gene>
    <name evidence="1" type="ORF">CLIB1444_02S14400</name>
</gene>
<reference evidence="1" key="1">
    <citation type="submission" date="2022-06" db="EMBL/GenBank/DDBJ databases">
        <authorList>
            <person name="Legras J.-L."/>
            <person name="Devillers H."/>
            <person name="Grondin C."/>
        </authorList>
    </citation>
    <scope>NUCLEOTIDE SEQUENCE</scope>
    <source>
        <strain evidence="1">CLIB 1444</strain>
    </source>
</reference>
<dbReference type="Proteomes" id="UP001152531">
    <property type="component" value="Unassembled WGS sequence"/>
</dbReference>